<dbReference type="InterPro" id="IPR032528">
    <property type="entry name" value="Ribosom_S30AE_C"/>
</dbReference>
<dbReference type="EMBL" id="HBGJ01007356">
    <property type="protein sequence ID" value="CAD9246264.1"/>
    <property type="molecule type" value="Transcribed_RNA"/>
</dbReference>
<dbReference type="SUPFAM" id="SSF69754">
    <property type="entry name" value="Ribosome binding protein Y (YfiA homologue)"/>
    <property type="match status" value="1"/>
</dbReference>
<organism evidence="4">
    <name type="scientific">Phaeomonas parva</name>
    <dbReference type="NCBI Taxonomy" id="124430"/>
    <lineage>
        <taxon>Eukaryota</taxon>
        <taxon>Sar</taxon>
        <taxon>Stramenopiles</taxon>
        <taxon>Ochrophyta</taxon>
        <taxon>Pinguiophyceae</taxon>
        <taxon>Pinguiochrysidales</taxon>
        <taxon>Pinguiochrysidaceae</taxon>
        <taxon>Phaeomonas</taxon>
    </lineage>
</organism>
<proteinExistence type="predicted"/>
<keyword evidence="2" id="KW-0732">Signal</keyword>
<dbReference type="GO" id="GO:0022627">
    <property type="term" value="C:cytosolic small ribosomal subunit"/>
    <property type="evidence" value="ECO:0007669"/>
    <property type="project" value="TreeGrafter"/>
</dbReference>
<evidence type="ECO:0000313" key="5">
    <source>
        <dbReference type="EMBL" id="CAD9246265.1"/>
    </source>
</evidence>
<dbReference type="CDD" id="cd00552">
    <property type="entry name" value="RaiA"/>
    <property type="match status" value="1"/>
</dbReference>
<name>A0A6U4D8H0_9STRA</name>
<protein>
    <recommendedName>
        <fullName evidence="3">Sigma 54 modulation/S30EA ribosomal protein C-terminal domain-containing protein</fullName>
    </recommendedName>
</protein>
<dbReference type="InterPro" id="IPR038416">
    <property type="entry name" value="Ribosom_S30AE_C_sf"/>
</dbReference>
<dbReference type="Gene3D" id="3.30.160.100">
    <property type="entry name" value="Ribosome hibernation promotion factor-like"/>
    <property type="match status" value="1"/>
</dbReference>
<evidence type="ECO:0000313" key="4">
    <source>
        <dbReference type="EMBL" id="CAD9246264.1"/>
    </source>
</evidence>
<dbReference type="Pfam" id="PF16321">
    <property type="entry name" value="Ribosom_S30AE_C"/>
    <property type="match status" value="1"/>
</dbReference>
<dbReference type="AlphaFoldDB" id="A0A6U4D8H0"/>
<feature type="chain" id="PRO_5035677056" description="Sigma 54 modulation/S30EA ribosomal protein C-terminal domain-containing protein" evidence="2">
    <location>
        <begin position="22"/>
        <end position="252"/>
    </location>
</feature>
<dbReference type="EMBL" id="HBGJ01007357">
    <property type="protein sequence ID" value="CAD9246265.1"/>
    <property type="molecule type" value="Transcribed_RNA"/>
</dbReference>
<feature type="domain" description="Sigma 54 modulation/S30EA ribosomal protein C-terminal" evidence="3">
    <location>
        <begin position="190"/>
        <end position="239"/>
    </location>
</feature>
<dbReference type="InterPro" id="IPR050574">
    <property type="entry name" value="HPF/YfiA_ribosome-assoc"/>
</dbReference>
<dbReference type="Gene3D" id="3.30.505.50">
    <property type="entry name" value="Sigma 54 modulation/S30EA ribosomal protein, C-terminal domain"/>
    <property type="match status" value="1"/>
</dbReference>
<reference evidence="4" key="1">
    <citation type="submission" date="2021-01" db="EMBL/GenBank/DDBJ databases">
        <authorList>
            <person name="Corre E."/>
            <person name="Pelletier E."/>
            <person name="Niang G."/>
            <person name="Scheremetjew M."/>
            <person name="Finn R."/>
            <person name="Kale V."/>
            <person name="Holt S."/>
            <person name="Cochrane G."/>
            <person name="Meng A."/>
            <person name="Brown T."/>
            <person name="Cohen L."/>
        </authorList>
    </citation>
    <scope>NUCLEOTIDE SEQUENCE</scope>
    <source>
        <strain evidence="4">CCMP2877</strain>
    </source>
</reference>
<evidence type="ECO:0000256" key="1">
    <source>
        <dbReference type="ARBA" id="ARBA00022845"/>
    </source>
</evidence>
<evidence type="ECO:0000259" key="3">
    <source>
        <dbReference type="Pfam" id="PF16321"/>
    </source>
</evidence>
<dbReference type="NCBIfam" id="TIGR00741">
    <property type="entry name" value="yfiA"/>
    <property type="match status" value="1"/>
</dbReference>
<keyword evidence="1" id="KW-0810">Translation regulation</keyword>
<evidence type="ECO:0000256" key="2">
    <source>
        <dbReference type="SAM" id="SignalP"/>
    </source>
</evidence>
<dbReference type="InterPro" id="IPR036567">
    <property type="entry name" value="RHF-like"/>
</dbReference>
<accession>A0A6U4D8H0</accession>
<feature type="signal peptide" evidence="2">
    <location>
        <begin position="1"/>
        <end position="21"/>
    </location>
</feature>
<sequence>MIGKVQRLAVLLLAGSAMTAAFMRPAGRTRTRAAMRMVASSEREYTEAQVQVTANNFDMTPAIKEHMVAALAAPLAKVGTKYVDVQTVDCHLTVVKNHQPAKRSRAEVTVNAGGTVVRRAEEADDMYQAIDLVAHSLGRAIAKLKSRLTRQYHDRRTHVKDALDGDEYTTDLEETEAKEGWEKDLEDIAPTVTKIKSFDLARKMSLEEAIFALDYVDHDFFVFRSEESGEINVIYRRHGNRGVGLIQPEEED</sequence>
<dbReference type="GO" id="GO:0043024">
    <property type="term" value="F:ribosomal small subunit binding"/>
    <property type="evidence" value="ECO:0007669"/>
    <property type="project" value="TreeGrafter"/>
</dbReference>
<dbReference type="Pfam" id="PF02482">
    <property type="entry name" value="Ribosomal_S30AE"/>
    <property type="match status" value="1"/>
</dbReference>
<dbReference type="PANTHER" id="PTHR33231">
    <property type="entry name" value="30S RIBOSOMAL PROTEIN"/>
    <property type="match status" value="1"/>
</dbReference>
<dbReference type="PANTHER" id="PTHR33231:SF1">
    <property type="entry name" value="30S RIBOSOMAL PROTEIN"/>
    <property type="match status" value="1"/>
</dbReference>
<gene>
    <name evidence="4" type="ORF">PPAR1163_LOCUS4616</name>
    <name evidence="5" type="ORF">PPAR1163_LOCUS4617</name>
</gene>
<dbReference type="InterPro" id="IPR003489">
    <property type="entry name" value="RHF/RaiA"/>
</dbReference>
<dbReference type="GO" id="GO:0045900">
    <property type="term" value="P:negative regulation of translational elongation"/>
    <property type="evidence" value="ECO:0007669"/>
    <property type="project" value="TreeGrafter"/>
</dbReference>